<comment type="caution">
    <text evidence="5">The sequence shown here is derived from an EMBL/GenBank/DDBJ whole genome shotgun (WGS) entry which is preliminary data.</text>
</comment>
<dbReference type="Pfam" id="PF01740">
    <property type="entry name" value="STAS"/>
    <property type="match status" value="1"/>
</dbReference>
<evidence type="ECO:0000256" key="1">
    <source>
        <dbReference type="ARBA" id="ARBA00009013"/>
    </source>
</evidence>
<dbReference type="InterPro" id="IPR002645">
    <property type="entry name" value="STAS_dom"/>
</dbReference>
<dbReference type="EMBL" id="JBHUCP010000008">
    <property type="protein sequence ID" value="MFD1530477.1"/>
    <property type="molecule type" value="Genomic_DNA"/>
</dbReference>
<dbReference type="CDD" id="cd07043">
    <property type="entry name" value="STAS_anti-anti-sigma_factors"/>
    <property type="match status" value="1"/>
</dbReference>
<protein>
    <recommendedName>
        <fullName evidence="2">Anti-sigma factor antagonist</fullName>
    </recommendedName>
</protein>
<feature type="domain" description="STAS" evidence="4">
    <location>
        <begin position="26"/>
        <end position="138"/>
    </location>
</feature>
<feature type="region of interest" description="Disordered" evidence="3">
    <location>
        <begin position="1"/>
        <end position="22"/>
    </location>
</feature>
<evidence type="ECO:0000313" key="6">
    <source>
        <dbReference type="Proteomes" id="UP001597145"/>
    </source>
</evidence>
<evidence type="ECO:0000256" key="2">
    <source>
        <dbReference type="RuleBase" id="RU003749"/>
    </source>
</evidence>
<dbReference type="SUPFAM" id="SSF52091">
    <property type="entry name" value="SpoIIaa-like"/>
    <property type="match status" value="1"/>
</dbReference>
<organism evidence="5 6">
    <name type="scientific">Pseudonocardia aurantiaca</name>
    <dbReference type="NCBI Taxonomy" id="75290"/>
    <lineage>
        <taxon>Bacteria</taxon>
        <taxon>Bacillati</taxon>
        <taxon>Actinomycetota</taxon>
        <taxon>Actinomycetes</taxon>
        <taxon>Pseudonocardiales</taxon>
        <taxon>Pseudonocardiaceae</taxon>
        <taxon>Pseudonocardia</taxon>
    </lineage>
</organism>
<evidence type="ECO:0000259" key="4">
    <source>
        <dbReference type="PROSITE" id="PS50801"/>
    </source>
</evidence>
<dbReference type="RefSeq" id="WP_343987753.1">
    <property type="nucleotide sequence ID" value="NZ_BAAAJG010000029.1"/>
</dbReference>
<gene>
    <name evidence="5" type="ORF">ACFSCY_13590</name>
</gene>
<dbReference type="NCBIfam" id="TIGR00377">
    <property type="entry name" value="ant_ant_sig"/>
    <property type="match status" value="1"/>
</dbReference>
<name>A0ABW4FJH3_9PSEU</name>
<accession>A0ABW4FJH3</accession>
<sequence>MKPAGDERTPDGGERAEPRPDREQLISLRTVDRDGGVVVEVDGEIDGLTAPRLRSAVFDAFDRVDGKPVVVDLTSVRFLGSAGLRALFDMAAESVNQRGHTPLRVVVDHTRPVIRPIEIVGLDNVLALYESVSDALVH</sequence>
<reference evidence="6" key="1">
    <citation type="journal article" date="2019" name="Int. J. Syst. Evol. Microbiol.">
        <title>The Global Catalogue of Microorganisms (GCM) 10K type strain sequencing project: providing services to taxonomists for standard genome sequencing and annotation.</title>
        <authorList>
            <consortium name="The Broad Institute Genomics Platform"/>
            <consortium name="The Broad Institute Genome Sequencing Center for Infectious Disease"/>
            <person name="Wu L."/>
            <person name="Ma J."/>
        </authorList>
    </citation>
    <scope>NUCLEOTIDE SEQUENCE [LARGE SCALE GENOMIC DNA]</scope>
    <source>
        <strain evidence="6">JCM 12165</strain>
    </source>
</reference>
<comment type="similarity">
    <text evidence="1 2">Belongs to the anti-sigma-factor antagonist family.</text>
</comment>
<dbReference type="PROSITE" id="PS50801">
    <property type="entry name" value="STAS"/>
    <property type="match status" value="1"/>
</dbReference>
<keyword evidence="6" id="KW-1185">Reference proteome</keyword>
<evidence type="ECO:0000256" key="3">
    <source>
        <dbReference type="SAM" id="MobiDB-lite"/>
    </source>
</evidence>
<evidence type="ECO:0000313" key="5">
    <source>
        <dbReference type="EMBL" id="MFD1530477.1"/>
    </source>
</evidence>
<dbReference type="InterPro" id="IPR003658">
    <property type="entry name" value="Anti-sigma_ant"/>
</dbReference>
<dbReference type="Gene3D" id="3.30.750.24">
    <property type="entry name" value="STAS domain"/>
    <property type="match status" value="1"/>
</dbReference>
<dbReference type="PANTHER" id="PTHR33495:SF13">
    <property type="entry name" value="ANTI-SIGMA-F FACTOR ANTAGONIST RSFB"/>
    <property type="match status" value="1"/>
</dbReference>
<dbReference type="InterPro" id="IPR036513">
    <property type="entry name" value="STAS_dom_sf"/>
</dbReference>
<proteinExistence type="inferred from homology"/>
<dbReference type="Proteomes" id="UP001597145">
    <property type="component" value="Unassembled WGS sequence"/>
</dbReference>
<dbReference type="PANTHER" id="PTHR33495">
    <property type="entry name" value="ANTI-SIGMA FACTOR ANTAGONIST TM_1081-RELATED-RELATED"/>
    <property type="match status" value="1"/>
</dbReference>